<evidence type="ECO:0000256" key="9">
    <source>
        <dbReference type="SAM" id="Phobius"/>
    </source>
</evidence>
<evidence type="ECO:0000313" key="12">
    <source>
        <dbReference type="Proteomes" id="UP000777784"/>
    </source>
</evidence>
<dbReference type="PANTHER" id="PTHR42776">
    <property type="entry name" value="SERINE PEPTIDASE S9 FAMILY MEMBER"/>
    <property type="match status" value="1"/>
</dbReference>
<dbReference type="InterPro" id="IPR029058">
    <property type="entry name" value="AB_hydrolase_fold"/>
</dbReference>
<dbReference type="PROSITE" id="PS51032">
    <property type="entry name" value="AP2_ERF"/>
    <property type="match status" value="1"/>
</dbReference>
<accession>A0A948S0A6</accession>
<gene>
    <name evidence="11" type="ORF">KJ970_20100</name>
</gene>
<keyword evidence="3" id="KW-0732">Signal</keyword>
<evidence type="ECO:0000256" key="7">
    <source>
        <dbReference type="ARBA" id="ARBA00023125"/>
    </source>
</evidence>
<dbReference type="SUPFAM" id="SSF82171">
    <property type="entry name" value="DPP6 N-terminal domain-like"/>
    <property type="match status" value="1"/>
</dbReference>
<dbReference type="Gene3D" id="3.40.50.1820">
    <property type="entry name" value="alpha/beta hydrolase"/>
    <property type="match status" value="1"/>
</dbReference>
<evidence type="ECO:0000256" key="8">
    <source>
        <dbReference type="ARBA" id="ARBA00023163"/>
    </source>
</evidence>
<keyword evidence="9" id="KW-1133">Transmembrane helix</keyword>
<keyword evidence="8" id="KW-0804">Transcription</keyword>
<feature type="domain" description="AP2/ERF" evidence="10">
    <location>
        <begin position="518"/>
        <end position="595"/>
    </location>
</feature>
<evidence type="ECO:0000256" key="4">
    <source>
        <dbReference type="ARBA" id="ARBA00022801"/>
    </source>
</evidence>
<keyword evidence="6" id="KW-0805">Transcription regulation</keyword>
<reference evidence="11" key="1">
    <citation type="submission" date="2021-05" db="EMBL/GenBank/DDBJ databases">
        <title>Energy efficiency and biological interactions define the core microbiome of deep oligotrophic groundwater.</title>
        <authorList>
            <person name="Mehrshad M."/>
            <person name="Lopez-Fernandez M."/>
            <person name="Bell E."/>
            <person name="Bernier-Latmani R."/>
            <person name="Bertilsson S."/>
            <person name="Dopson M."/>
        </authorList>
    </citation>
    <scope>NUCLEOTIDE SEQUENCE</scope>
    <source>
        <strain evidence="11">Modern_marine.mb.64</strain>
    </source>
</reference>
<evidence type="ECO:0000256" key="2">
    <source>
        <dbReference type="ARBA" id="ARBA00022670"/>
    </source>
</evidence>
<keyword evidence="9" id="KW-0472">Membrane</keyword>
<dbReference type="InterPro" id="IPR011659">
    <property type="entry name" value="WD40"/>
</dbReference>
<proteinExistence type="inferred from homology"/>
<evidence type="ECO:0000313" key="11">
    <source>
        <dbReference type="EMBL" id="MBU2693226.1"/>
    </source>
</evidence>
<dbReference type="InterPro" id="IPR011042">
    <property type="entry name" value="6-blade_b-propeller_TolB-like"/>
</dbReference>
<comment type="similarity">
    <text evidence="1">Belongs to the peptidase S9C family.</text>
</comment>
<keyword evidence="2" id="KW-0645">Protease</keyword>
<keyword evidence="4" id="KW-0378">Hydrolase</keyword>
<keyword evidence="9" id="KW-0812">Transmembrane</keyword>
<comment type="caution">
    <text evidence="11">The sequence shown here is derived from an EMBL/GenBank/DDBJ whole genome shotgun (WGS) entry which is preliminary data.</text>
</comment>
<dbReference type="Pfam" id="PF07676">
    <property type="entry name" value="PD40"/>
    <property type="match status" value="1"/>
</dbReference>
<dbReference type="GO" id="GO:0003700">
    <property type="term" value="F:DNA-binding transcription factor activity"/>
    <property type="evidence" value="ECO:0007669"/>
    <property type="project" value="InterPro"/>
</dbReference>
<dbReference type="GO" id="GO:0006508">
    <property type="term" value="P:proteolysis"/>
    <property type="evidence" value="ECO:0007669"/>
    <property type="project" value="UniProtKB-KW"/>
</dbReference>
<keyword evidence="7" id="KW-0238">DNA-binding</keyword>
<sequence>MIQGTHEERRTFWQARRPGELCIPHFHRPHDLIALFFAPIFLLLVLVVPMKGGALPPPGIPDPEGLTNPSLLTPYHLICMDRVGSPSVDLGGTRVLYPVTRYHPEESARKTQIWLLDLETGTTRQMTFGSSATSPCWSSEGDTFYFLRDSQVWRLSLQGGEAEPVTSIPGGIDGFLLNPSTDHPQRWSIAFSRRVDPLCPPCDWGCSHESVTKWEARPGLVSEQFPLRHWSSWRDSLRSHVFIGDPTTDHWTDLTPGFPDCPPIALAEGLSYSVSPDGEWMVVIRNMDGHEALSTNNDLFLLNLRKAERLARRRQSTWDAADLLTRGLSEGGGNDDHPTFSPGGRWVAYTSMARPGYESDLRRIVLHDLESGEDQCLSCDLDRSAGGLTWSLDGRYLYFTAYDKEAAALYRIRVKDGRLERLLRAGSISDLAPLPDGRLLLTLSSSRMPSEVFLCDPEKLKENPERWEDDLAVCVDGRYGSPFPEMAPIKTTSLLQQITFHNYDKLQYLEMTPPEHFHFKGALSDTIHGFIVMPPDASLRQPGAIPLVLVFHGGPQWAYHDFWLGSYNFQMIAAQGYAVATINFHGSAGFGIDFQDAIRGHWGDIPGQDIRLGLDYILEHYGNIDPYRIAAIGRSYGGYIVNWLNGQTDRFSCFVSHSGSFDETAGWGTTDELWFPEWEFSGPPWVQPETYRANSSSSFAHRMRTPTLIIHGQRDYRVDLSDGLQTYSTLKRQGIDARFLTFPDEGHHILHPKSWLLMWDEIFGWLDRYLR</sequence>
<protein>
    <submittedName>
        <fullName evidence="11">S9 family peptidase</fullName>
    </submittedName>
</protein>
<evidence type="ECO:0000259" key="10">
    <source>
        <dbReference type="PROSITE" id="PS51032"/>
    </source>
</evidence>
<dbReference type="Pfam" id="PF00326">
    <property type="entry name" value="Peptidase_S9"/>
    <property type="match status" value="1"/>
</dbReference>
<dbReference type="FunFam" id="3.40.50.1820:FF:000028">
    <property type="entry name" value="S9 family peptidase"/>
    <property type="match status" value="1"/>
</dbReference>
<organism evidence="11 12">
    <name type="scientific">Eiseniibacteriota bacterium</name>
    <dbReference type="NCBI Taxonomy" id="2212470"/>
    <lineage>
        <taxon>Bacteria</taxon>
        <taxon>Candidatus Eiseniibacteriota</taxon>
    </lineage>
</organism>
<name>A0A948S0A6_UNCEI</name>
<feature type="transmembrane region" description="Helical" evidence="9">
    <location>
        <begin position="32"/>
        <end position="50"/>
    </location>
</feature>
<dbReference type="Proteomes" id="UP000777784">
    <property type="component" value="Unassembled WGS sequence"/>
</dbReference>
<dbReference type="GO" id="GO:0004252">
    <property type="term" value="F:serine-type endopeptidase activity"/>
    <property type="evidence" value="ECO:0007669"/>
    <property type="project" value="TreeGrafter"/>
</dbReference>
<evidence type="ECO:0000256" key="3">
    <source>
        <dbReference type="ARBA" id="ARBA00022729"/>
    </source>
</evidence>
<dbReference type="PANTHER" id="PTHR42776:SF13">
    <property type="entry name" value="DIPEPTIDYL-PEPTIDASE 5"/>
    <property type="match status" value="1"/>
</dbReference>
<evidence type="ECO:0000256" key="6">
    <source>
        <dbReference type="ARBA" id="ARBA00023015"/>
    </source>
</evidence>
<dbReference type="InterPro" id="IPR001375">
    <property type="entry name" value="Peptidase_S9_cat"/>
</dbReference>
<evidence type="ECO:0000256" key="5">
    <source>
        <dbReference type="ARBA" id="ARBA00022825"/>
    </source>
</evidence>
<dbReference type="SUPFAM" id="SSF53474">
    <property type="entry name" value="alpha/beta-Hydrolases"/>
    <property type="match status" value="1"/>
</dbReference>
<dbReference type="EMBL" id="JAHJDP010000117">
    <property type="protein sequence ID" value="MBU2693226.1"/>
    <property type="molecule type" value="Genomic_DNA"/>
</dbReference>
<evidence type="ECO:0000256" key="1">
    <source>
        <dbReference type="ARBA" id="ARBA00010040"/>
    </source>
</evidence>
<keyword evidence="5" id="KW-0720">Serine protease</keyword>
<dbReference type="Gene3D" id="2.120.10.30">
    <property type="entry name" value="TolB, C-terminal domain"/>
    <property type="match status" value="2"/>
</dbReference>
<dbReference type="InterPro" id="IPR001471">
    <property type="entry name" value="AP2/ERF_dom"/>
</dbReference>
<dbReference type="AlphaFoldDB" id="A0A948S0A6"/>
<dbReference type="GO" id="GO:0003677">
    <property type="term" value="F:DNA binding"/>
    <property type="evidence" value="ECO:0007669"/>
    <property type="project" value="UniProtKB-KW"/>
</dbReference>